<name>A0A0D2KYF5_9CHLO</name>
<keyword evidence="2" id="KW-1185">Reference proteome</keyword>
<dbReference type="OrthoDB" id="549779at2759"/>
<dbReference type="Proteomes" id="UP000054498">
    <property type="component" value="Unassembled WGS sequence"/>
</dbReference>
<evidence type="ECO:0000313" key="1">
    <source>
        <dbReference type="EMBL" id="KIZ00254.1"/>
    </source>
</evidence>
<protein>
    <recommendedName>
        <fullName evidence="3">Protein kinase domain-containing protein</fullName>
    </recommendedName>
</protein>
<evidence type="ECO:0008006" key="3">
    <source>
        <dbReference type="Google" id="ProtNLM"/>
    </source>
</evidence>
<dbReference type="Gene3D" id="1.10.510.10">
    <property type="entry name" value="Transferase(Phosphotransferase) domain 1"/>
    <property type="match status" value="1"/>
</dbReference>
<evidence type="ECO:0000313" key="2">
    <source>
        <dbReference type="Proteomes" id="UP000054498"/>
    </source>
</evidence>
<dbReference type="EMBL" id="KK101610">
    <property type="protein sequence ID" value="KIZ00254.1"/>
    <property type="molecule type" value="Genomic_DNA"/>
</dbReference>
<dbReference type="AlphaFoldDB" id="A0A0D2KYF5"/>
<organism evidence="1 2">
    <name type="scientific">Monoraphidium neglectum</name>
    <dbReference type="NCBI Taxonomy" id="145388"/>
    <lineage>
        <taxon>Eukaryota</taxon>
        <taxon>Viridiplantae</taxon>
        <taxon>Chlorophyta</taxon>
        <taxon>core chlorophytes</taxon>
        <taxon>Chlorophyceae</taxon>
        <taxon>CS clade</taxon>
        <taxon>Sphaeropleales</taxon>
        <taxon>Selenastraceae</taxon>
        <taxon>Monoraphidium</taxon>
    </lineage>
</organism>
<gene>
    <name evidence="1" type="ORF">MNEG_7709</name>
</gene>
<proteinExistence type="predicted"/>
<dbReference type="InterPro" id="IPR011009">
    <property type="entry name" value="Kinase-like_dom_sf"/>
</dbReference>
<dbReference type="RefSeq" id="XP_013899273.1">
    <property type="nucleotide sequence ID" value="XM_014043819.1"/>
</dbReference>
<accession>A0A0D2KYF5</accession>
<dbReference type="PANTHER" id="PTHR37171">
    <property type="entry name" value="SERINE/THREONINE-PROTEIN KINASE YRZF-RELATED"/>
    <property type="match status" value="1"/>
</dbReference>
<dbReference type="PANTHER" id="PTHR37171:SF1">
    <property type="entry name" value="SERINE_THREONINE-PROTEIN KINASE YRZF-RELATED"/>
    <property type="match status" value="1"/>
</dbReference>
<dbReference type="Pfam" id="PF06293">
    <property type="entry name" value="Kdo"/>
    <property type="match status" value="1"/>
</dbReference>
<dbReference type="InterPro" id="IPR052396">
    <property type="entry name" value="Meiotic_Drive_Suppr_Kinase"/>
</dbReference>
<sequence length="419" mass="46200">MMKLLEAVRQFFMVVETLKFSVVSSLHIVDWLRQPMAELKLRTSERASNSKTKATYPRTFSDIKPWQDFEPGVNRMLAELQPTTHMCQRVVHEAGEAPGTPGVWAAAADESEIRGALLFHLYQVTSVAKRLLGLDMEYVGSGSGRSMAFQDLLMRKSGSGSDRANLSRLIMASIEVKGAWQTPLPAGMSLDDALHDSNLGKSIMPALQQAYGDAVMDETPFFMLSTYGVTFFLMRVVNDVTNKVLFASPPVWWNGASGIPPYAAWLYCLQLASQLTLDGRINEQPAAVKVFDFYDDFACADFVREVDAYMQLQPLQGSCIPEMLTVGRLPHSGHPVLAVRLGEPVHQPVTPAVAAGIRHALKQLHAAGAAHGDVRLQNMLMQPGEHAHVLLCDLERCILRANDEALAADEQELESLLQP</sequence>
<dbReference type="SUPFAM" id="SSF56112">
    <property type="entry name" value="Protein kinase-like (PK-like)"/>
    <property type="match status" value="1"/>
</dbReference>
<dbReference type="GeneID" id="25740585"/>
<reference evidence="1 2" key="1">
    <citation type="journal article" date="2013" name="BMC Genomics">
        <title>Reconstruction of the lipid metabolism for the microalga Monoraphidium neglectum from its genome sequence reveals characteristics suitable for biofuel production.</title>
        <authorList>
            <person name="Bogen C."/>
            <person name="Al-Dilaimi A."/>
            <person name="Albersmeier A."/>
            <person name="Wichmann J."/>
            <person name="Grundmann M."/>
            <person name="Rupp O."/>
            <person name="Lauersen K.J."/>
            <person name="Blifernez-Klassen O."/>
            <person name="Kalinowski J."/>
            <person name="Goesmann A."/>
            <person name="Mussgnug J.H."/>
            <person name="Kruse O."/>
        </authorList>
    </citation>
    <scope>NUCLEOTIDE SEQUENCE [LARGE SCALE GENOMIC DNA]</scope>
    <source>
        <strain evidence="1 2">SAG 48.87</strain>
    </source>
</reference>
<dbReference type="KEGG" id="mng:MNEG_7709"/>